<feature type="chain" id="PRO_5035155341" description="Glutathione hydrolase proenzyme" evidence="12">
    <location>
        <begin position="29"/>
        <end position="590"/>
    </location>
</feature>
<dbReference type="Gene3D" id="1.10.246.130">
    <property type="match status" value="1"/>
</dbReference>
<evidence type="ECO:0000256" key="8">
    <source>
        <dbReference type="ARBA" id="ARBA00047417"/>
    </source>
</evidence>
<dbReference type="EMBL" id="JACXAE010000088">
    <property type="protein sequence ID" value="MBD2776165.1"/>
    <property type="molecule type" value="Genomic_DNA"/>
</dbReference>
<evidence type="ECO:0000256" key="3">
    <source>
        <dbReference type="ARBA" id="ARBA00009381"/>
    </source>
</evidence>
<feature type="active site" description="Nucleophile" evidence="9">
    <location>
        <position position="401"/>
    </location>
</feature>
<evidence type="ECO:0000313" key="14">
    <source>
        <dbReference type="Proteomes" id="UP000629098"/>
    </source>
</evidence>
<comment type="catalytic activity">
    <reaction evidence="2 11">
        <text>glutathione + H2O = L-cysteinylglycine + L-glutamate</text>
        <dbReference type="Rhea" id="RHEA:28807"/>
        <dbReference type="ChEBI" id="CHEBI:15377"/>
        <dbReference type="ChEBI" id="CHEBI:29985"/>
        <dbReference type="ChEBI" id="CHEBI:57925"/>
        <dbReference type="ChEBI" id="CHEBI:61694"/>
        <dbReference type="EC" id="3.4.19.13"/>
    </reaction>
</comment>
<comment type="caution">
    <text evidence="13">The sequence shown here is derived from an EMBL/GenBank/DDBJ whole genome shotgun (WGS) entry which is preliminary data.</text>
</comment>
<keyword evidence="6 11" id="KW-0865">Zymogen</keyword>
<dbReference type="InterPro" id="IPR051792">
    <property type="entry name" value="GGT_bact"/>
</dbReference>
<dbReference type="EC" id="3.4.19.13" evidence="11"/>
<feature type="binding site" evidence="10">
    <location>
        <begin position="419"/>
        <end position="421"/>
    </location>
    <ligand>
        <name>L-glutamate</name>
        <dbReference type="ChEBI" id="CHEBI:29985"/>
    </ligand>
</feature>
<name>A0A8J6XG51_9CYAN</name>
<evidence type="ECO:0000256" key="2">
    <source>
        <dbReference type="ARBA" id="ARBA00001089"/>
    </source>
</evidence>
<dbReference type="EC" id="2.3.2.2" evidence="11"/>
<comment type="similarity">
    <text evidence="3 11">Belongs to the gamma-glutamyltransferase family.</text>
</comment>
<keyword evidence="7 11" id="KW-0012">Acyltransferase</keyword>
<keyword evidence="12" id="KW-0732">Signal</keyword>
<evidence type="ECO:0000256" key="10">
    <source>
        <dbReference type="PIRSR" id="PIRSR600101-2"/>
    </source>
</evidence>
<dbReference type="SUPFAM" id="SSF56235">
    <property type="entry name" value="N-terminal nucleophile aminohydrolases (Ntn hydrolases)"/>
    <property type="match status" value="1"/>
</dbReference>
<sequence>MSIFKKYTRVAFAVFSFSILLCTQVAEATVVFPVRAKKGMVVSAHPLASDAGLLMLRKGGNAVDAAVATAFVISVVEPFSAGIGGGGFLLIHSAKGEIKALDFRERAPLKATRNMYLDAQGKVVPNASVNGYLAAATPGTVAGLYEVHRQYGKLPWFEVVKPAIALAQNGFILSQIPTWRSIQVYAERLKVILANPAARAIFTRNGEFYSAGEKLVQRDLARTLAEIAKNPQSFYNGRIARAITNDMAKNGGLITIKDLKAYKPIWRTPVCGNFRDSKICSMPPPSSGGIHLLQILNIIGDTDLKSLGWHHPDALHLITEAMKIAYADRSKHLGDPDFVKVPIAQLINPAYAKKRRQEITMNMAKPSTEVKPVDRDTLLQFNQAVPDSTRTNQKSYESPETTHLNVVDEQRNAVSLTFTVNYGFGSGVVVPRTGILLNDEMDDFAAAPGVPNAFGLVGNEANAIAPRKTPLSSMTPTIVTKNGRLQMIVGAPGGGTIITQVLQVVLNVLEYSMDVGAAISAPRIHHQWLPDELRVEPLGLDALTLAELKRRGHNIKQTQPWGNINAIVITPNGTLEGAADPRGEGSPRGW</sequence>
<comment type="pathway">
    <text evidence="11">Sulfur metabolism; glutathione metabolism.</text>
</comment>
<dbReference type="PANTHER" id="PTHR43199:SF1">
    <property type="entry name" value="GLUTATHIONE HYDROLASE PROENZYME"/>
    <property type="match status" value="1"/>
</dbReference>
<evidence type="ECO:0000256" key="1">
    <source>
        <dbReference type="ARBA" id="ARBA00001049"/>
    </source>
</evidence>
<evidence type="ECO:0000256" key="4">
    <source>
        <dbReference type="ARBA" id="ARBA00022679"/>
    </source>
</evidence>
<dbReference type="GO" id="GO:0103068">
    <property type="term" value="F:leukotriene C4 gamma-glutamyl transferase activity"/>
    <property type="evidence" value="ECO:0007669"/>
    <property type="project" value="UniProtKB-EC"/>
</dbReference>
<dbReference type="InterPro" id="IPR000101">
    <property type="entry name" value="GGT_peptidase"/>
</dbReference>
<evidence type="ECO:0000313" key="13">
    <source>
        <dbReference type="EMBL" id="MBD2776165.1"/>
    </source>
</evidence>
<comment type="PTM">
    <text evidence="11">Cleaved by autocatalysis into a large and a small subunit.</text>
</comment>
<evidence type="ECO:0000256" key="5">
    <source>
        <dbReference type="ARBA" id="ARBA00022801"/>
    </source>
</evidence>
<comment type="catalytic activity">
    <reaction evidence="1 11">
        <text>an S-substituted glutathione + H2O = an S-substituted L-cysteinylglycine + L-glutamate</text>
        <dbReference type="Rhea" id="RHEA:59468"/>
        <dbReference type="ChEBI" id="CHEBI:15377"/>
        <dbReference type="ChEBI" id="CHEBI:29985"/>
        <dbReference type="ChEBI" id="CHEBI:90779"/>
        <dbReference type="ChEBI" id="CHEBI:143103"/>
        <dbReference type="EC" id="3.4.19.13"/>
    </reaction>
</comment>
<dbReference type="Gene3D" id="3.60.20.40">
    <property type="match status" value="1"/>
</dbReference>
<keyword evidence="4 11" id="KW-0808">Transferase</keyword>
<feature type="binding site" evidence="10">
    <location>
        <position position="494"/>
    </location>
    <ligand>
        <name>L-glutamate</name>
        <dbReference type="ChEBI" id="CHEBI:29985"/>
    </ligand>
</feature>
<dbReference type="GO" id="GO:0036374">
    <property type="term" value="F:glutathione hydrolase activity"/>
    <property type="evidence" value="ECO:0007669"/>
    <property type="project" value="UniProtKB-UniRule"/>
</dbReference>
<dbReference type="UniPathway" id="UPA00204"/>
<protein>
    <recommendedName>
        <fullName evidence="11">Glutathione hydrolase proenzyme</fullName>
        <ecNumber evidence="11">2.3.2.2</ecNumber>
        <ecNumber evidence="11">3.4.19.13</ecNumber>
    </recommendedName>
    <component>
        <recommendedName>
            <fullName evidence="11">Glutathione hydrolase large chain</fullName>
        </recommendedName>
    </component>
    <component>
        <recommendedName>
            <fullName evidence="11">Glutathione hydrolase small chain</fullName>
        </recommendedName>
    </component>
</protein>
<evidence type="ECO:0000256" key="12">
    <source>
        <dbReference type="SAM" id="SignalP"/>
    </source>
</evidence>
<gene>
    <name evidence="13" type="primary">ggt</name>
    <name evidence="13" type="ORF">ICL16_29930</name>
</gene>
<feature type="binding site" evidence="10">
    <location>
        <position position="443"/>
    </location>
    <ligand>
        <name>L-glutamate</name>
        <dbReference type="ChEBI" id="CHEBI:29985"/>
    </ligand>
</feature>
<dbReference type="InterPro" id="IPR043138">
    <property type="entry name" value="GGT_lsub"/>
</dbReference>
<evidence type="ECO:0000256" key="11">
    <source>
        <dbReference type="RuleBase" id="RU368036"/>
    </source>
</evidence>
<reference evidence="13" key="1">
    <citation type="submission" date="2020-09" db="EMBL/GenBank/DDBJ databases">
        <title>Iningainema tapete sp. nov. (Scytonemataceae, Cyanobacteria) from greenhouses in central Florida (USA) produces two types of nodularin with biosynthetic potential for microcystin-LR and anabaenopeptins.</title>
        <authorList>
            <person name="Berthold D.E."/>
            <person name="Lefler F.W."/>
            <person name="Huang I.-S."/>
            <person name="Abdulla H."/>
            <person name="Zimba P.V."/>
            <person name="Laughinghouse H.D. IV."/>
        </authorList>
    </citation>
    <scope>NUCLEOTIDE SEQUENCE</scope>
    <source>
        <strain evidence="13">BLCCT55</strain>
    </source>
</reference>
<keyword evidence="5 11" id="KW-0378">Hydrolase</keyword>
<dbReference type="Pfam" id="PF01019">
    <property type="entry name" value="G_glu_transpept"/>
    <property type="match status" value="1"/>
</dbReference>
<dbReference type="PRINTS" id="PR01210">
    <property type="entry name" value="GGTRANSPTASE"/>
</dbReference>
<evidence type="ECO:0000256" key="9">
    <source>
        <dbReference type="PIRSR" id="PIRSR600101-1"/>
    </source>
</evidence>
<feature type="signal peptide" evidence="12">
    <location>
        <begin position="1"/>
        <end position="28"/>
    </location>
</feature>
<dbReference type="RefSeq" id="WP_190835238.1">
    <property type="nucleotide sequence ID" value="NZ_CAWPPI010000088.1"/>
</dbReference>
<comment type="subunit">
    <text evidence="11">This enzyme consists of two polypeptide chains, which are synthesized in precursor form from a single polypeptide.</text>
</comment>
<dbReference type="InterPro" id="IPR043137">
    <property type="entry name" value="GGT_ssub_C"/>
</dbReference>
<proteinExistence type="inferred from homology"/>
<dbReference type="GO" id="GO:0006750">
    <property type="term" value="P:glutathione biosynthetic process"/>
    <property type="evidence" value="ECO:0007669"/>
    <property type="project" value="UniProtKB-KW"/>
</dbReference>
<dbReference type="Proteomes" id="UP000629098">
    <property type="component" value="Unassembled WGS sequence"/>
</dbReference>
<comment type="catalytic activity">
    <reaction evidence="8 11">
        <text>an N-terminal (5-L-glutamyl)-[peptide] + an alpha-amino acid = 5-L-glutamyl amino acid + an N-terminal L-alpha-aminoacyl-[peptide]</text>
        <dbReference type="Rhea" id="RHEA:23904"/>
        <dbReference type="Rhea" id="RHEA-COMP:9780"/>
        <dbReference type="Rhea" id="RHEA-COMP:9795"/>
        <dbReference type="ChEBI" id="CHEBI:77644"/>
        <dbReference type="ChEBI" id="CHEBI:78597"/>
        <dbReference type="ChEBI" id="CHEBI:78599"/>
        <dbReference type="ChEBI" id="CHEBI:78608"/>
        <dbReference type="EC" id="2.3.2.2"/>
    </reaction>
</comment>
<dbReference type="InterPro" id="IPR029055">
    <property type="entry name" value="Ntn_hydrolases_N"/>
</dbReference>
<keyword evidence="11" id="KW-0317">Glutathione biosynthesis</keyword>
<evidence type="ECO:0000256" key="6">
    <source>
        <dbReference type="ARBA" id="ARBA00023145"/>
    </source>
</evidence>
<organism evidence="13 14">
    <name type="scientific">Iningainema tapete BLCC-T55</name>
    <dbReference type="NCBI Taxonomy" id="2748662"/>
    <lineage>
        <taxon>Bacteria</taxon>
        <taxon>Bacillati</taxon>
        <taxon>Cyanobacteriota</taxon>
        <taxon>Cyanophyceae</taxon>
        <taxon>Nostocales</taxon>
        <taxon>Scytonemataceae</taxon>
        <taxon>Iningainema tapete</taxon>
    </lineage>
</organism>
<accession>A0A8J6XG51</accession>
<dbReference type="PANTHER" id="PTHR43199">
    <property type="entry name" value="GLUTATHIONE HYDROLASE"/>
    <property type="match status" value="1"/>
</dbReference>
<dbReference type="GO" id="GO:0006751">
    <property type="term" value="P:glutathione catabolic process"/>
    <property type="evidence" value="ECO:0007669"/>
    <property type="project" value="UniProtKB-UniRule"/>
</dbReference>
<dbReference type="AlphaFoldDB" id="A0A8J6XG51"/>
<dbReference type="NCBIfam" id="TIGR00066">
    <property type="entry name" value="g_glut_trans"/>
    <property type="match status" value="1"/>
</dbReference>
<feature type="binding site" evidence="10">
    <location>
        <position position="104"/>
    </location>
    <ligand>
        <name>L-glutamate</name>
        <dbReference type="ChEBI" id="CHEBI:29985"/>
    </ligand>
</feature>
<feature type="binding site" evidence="10">
    <location>
        <begin position="472"/>
        <end position="473"/>
    </location>
    <ligand>
        <name>L-glutamate</name>
        <dbReference type="ChEBI" id="CHEBI:29985"/>
    </ligand>
</feature>
<keyword evidence="14" id="KW-1185">Reference proteome</keyword>
<evidence type="ECO:0000256" key="7">
    <source>
        <dbReference type="ARBA" id="ARBA00023315"/>
    </source>
</evidence>